<evidence type="ECO:0000313" key="2">
    <source>
        <dbReference type="Proteomes" id="UP000199134"/>
    </source>
</evidence>
<name>A0A1H0G391_9BACT</name>
<gene>
    <name evidence="1" type="ORF">SAMN04487900_10775</name>
</gene>
<protein>
    <submittedName>
        <fullName evidence="1">Uncharacterized protein</fullName>
    </submittedName>
</protein>
<reference evidence="2" key="1">
    <citation type="submission" date="2016-10" db="EMBL/GenBank/DDBJ databases">
        <authorList>
            <person name="de Groot N.N."/>
        </authorList>
    </citation>
    <scope>NUCLEOTIDE SEQUENCE [LARGE SCALE GENOMIC DNA]</scope>
    <source>
        <strain evidence="2">BP1-145</strain>
    </source>
</reference>
<dbReference type="AlphaFoldDB" id="A0A1H0G391"/>
<evidence type="ECO:0000313" key="1">
    <source>
        <dbReference type="EMBL" id="SDO01332.1"/>
    </source>
</evidence>
<organism evidence="1 2">
    <name type="scientific">Prevotella communis</name>
    <dbReference type="NCBI Taxonomy" id="2913614"/>
    <lineage>
        <taxon>Bacteria</taxon>
        <taxon>Pseudomonadati</taxon>
        <taxon>Bacteroidota</taxon>
        <taxon>Bacteroidia</taxon>
        <taxon>Bacteroidales</taxon>
        <taxon>Prevotellaceae</taxon>
        <taxon>Prevotella</taxon>
    </lineage>
</organism>
<dbReference type="Proteomes" id="UP000199134">
    <property type="component" value="Unassembled WGS sequence"/>
</dbReference>
<sequence>MFDVRCKEYDVAAREALQYSTGIFPDSCAVLNTMQRYYNPRYGCPTLSISH</sequence>
<proteinExistence type="predicted"/>
<dbReference type="EMBL" id="FNIW01000007">
    <property type="protein sequence ID" value="SDO01332.1"/>
    <property type="molecule type" value="Genomic_DNA"/>
</dbReference>
<accession>A0A1H0G391</accession>
<comment type="caution">
    <text evidence="1">The sequence shown here is derived from an EMBL/GenBank/DDBJ whole genome shotgun (WGS) entry which is preliminary data.</text>
</comment>